<dbReference type="PRINTS" id="PR00741">
    <property type="entry name" value="GLHYDRLASE29"/>
</dbReference>
<dbReference type="SUPFAM" id="SSF51445">
    <property type="entry name" value="(Trans)glycosidases"/>
    <property type="match status" value="1"/>
</dbReference>
<dbReference type="Gene3D" id="3.20.20.80">
    <property type="entry name" value="Glycosidases"/>
    <property type="match status" value="1"/>
</dbReference>
<dbReference type="EMBL" id="JACHMK010000001">
    <property type="protein sequence ID" value="MBB6334423.1"/>
    <property type="molecule type" value="Genomic_DNA"/>
</dbReference>
<feature type="domain" description="Glycoside hydrolase family 29 N-terminal" evidence="7">
    <location>
        <begin position="5"/>
        <end position="356"/>
    </location>
</feature>
<dbReference type="Pfam" id="PF01120">
    <property type="entry name" value="Alpha_L_fucos"/>
    <property type="match status" value="1"/>
</dbReference>
<comment type="function">
    <text evidence="1">Alpha-L-fucosidase is responsible for hydrolyzing the alpha-1,6-linked fucose joined to the reducing-end N-acetylglucosamine of the carbohydrate moieties of glycoproteins.</text>
</comment>
<evidence type="ECO:0000256" key="5">
    <source>
        <dbReference type="ARBA" id="ARBA00022801"/>
    </source>
</evidence>
<dbReference type="GO" id="GO:0016139">
    <property type="term" value="P:glycoside catabolic process"/>
    <property type="evidence" value="ECO:0007669"/>
    <property type="project" value="TreeGrafter"/>
</dbReference>
<sequence length="440" mass="49860">MIEAQTWDQLDARPIPPWYPAAKFGIFIHWGPFSVPAWRTPSDELFGGYAEWYYASVYGNYRNADGDYHARTWGEGFSYRDFAPLLTAERFDPHDWAALFRDAGARYVVLTSKHHDGYCMWPTSNPHKTNWNAGDVGPRRDILGELAGAVRAEGMRMGLYYSMPEWETHRSHRCDGGYFIPEADARKFGIDPDAYPDEVLHAQWKELNERYAPSVIYTDGGEWDLDEEYTRTRELLTWLYEESPNRNEVVVNDRMHVGMPGNHGDYFSTEYCDIEGYGSHQPWEESRGIGKSYGYNQAEAEEDYSTAAELLDLLVSTVGRGGNLLLNIGPKADGTIPEIQRRRLLDIGSWLKANGDAIYDTMPVDLDLPEGAYAVERDGLLYILLTSDGPEALELPQGITRVEDLASGEPIEIEEGCIHPQRNRQLPCAMACTMEGRTLS</sequence>
<comment type="caution">
    <text evidence="8">The sequence shown here is derived from an EMBL/GenBank/DDBJ whole genome shotgun (WGS) entry which is preliminary data.</text>
</comment>
<dbReference type="AlphaFoldDB" id="A0A923E1V2"/>
<evidence type="ECO:0000256" key="4">
    <source>
        <dbReference type="ARBA" id="ARBA00022729"/>
    </source>
</evidence>
<keyword evidence="4" id="KW-0732">Signal</keyword>
<organism evidence="8 9">
    <name type="scientific">Schaalia hyovaginalis</name>
    <dbReference type="NCBI Taxonomy" id="29316"/>
    <lineage>
        <taxon>Bacteria</taxon>
        <taxon>Bacillati</taxon>
        <taxon>Actinomycetota</taxon>
        <taxon>Actinomycetes</taxon>
        <taxon>Actinomycetales</taxon>
        <taxon>Actinomycetaceae</taxon>
        <taxon>Schaalia</taxon>
    </lineage>
</organism>
<dbReference type="SMART" id="SM00812">
    <property type="entry name" value="Alpha_L_fucos"/>
    <property type="match status" value="1"/>
</dbReference>
<dbReference type="GO" id="GO:0004560">
    <property type="term" value="F:alpha-L-fucosidase activity"/>
    <property type="evidence" value="ECO:0007669"/>
    <property type="project" value="UniProtKB-EC"/>
</dbReference>
<accession>A0A923E1V2</accession>
<dbReference type="PANTHER" id="PTHR10030:SF37">
    <property type="entry name" value="ALPHA-L-FUCOSIDASE-RELATED"/>
    <property type="match status" value="1"/>
</dbReference>
<name>A0A923E1V2_9ACTO</name>
<gene>
    <name evidence="8" type="ORF">HD592_000988</name>
</gene>
<dbReference type="PANTHER" id="PTHR10030">
    <property type="entry name" value="ALPHA-L-FUCOSIDASE"/>
    <property type="match status" value="1"/>
</dbReference>
<dbReference type="InterPro" id="IPR057739">
    <property type="entry name" value="Glyco_hydro_29_N"/>
</dbReference>
<proteinExistence type="inferred from homology"/>
<dbReference type="Proteomes" id="UP000617426">
    <property type="component" value="Unassembled WGS sequence"/>
</dbReference>
<evidence type="ECO:0000313" key="9">
    <source>
        <dbReference type="Proteomes" id="UP000617426"/>
    </source>
</evidence>
<evidence type="ECO:0000259" key="7">
    <source>
        <dbReference type="Pfam" id="PF01120"/>
    </source>
</evidence>
<comment type="similarity">
    <text evidence="2">Belongs to the glycosyl hydrolase 29 family.</text>
</comment>
<keyword evidence="6 8" id="KW-0326">Glycosidase</keyword>
<dbReference type="InterPro" id="IPR017853">
    <property type="entry name" value="GH"/>
</dbReference>
<dbReference type="GO" id="GO:0006004">
    <property type="term" value="P:fucose metabolic process"/>
    <property type="evidence" value="ECO:0007669"/>
    <property type="project" value="InterPro"/>
</dbReference>
<evidence type="ECO:0000256" key="6">
    <source>
        <dbReference type="ARBA" id="ARBA00023295"/>
    </source>
</evidence>
<protein>
    <recommendedName>
        <fullName evidence="3">alpha-L-fucosidase</fullName>
        <ecNumber evidence="3">3.2.1.51</ecNumber>
    </recommendedName>
</protein>
<evidence type="ECO:0000256" key="1">
    <source>
        <dbReference type="ARBA" id="ARBA00004071"/>
    </source>
</evidence>
<dbReference type="PIRSF" id="PIRSF001092">
    <property type="entry name" value="Alpha-L-fucosidase"/>
    <property type="match status" value="1"/>
</dbReference>
<keyword evidence="5 8" id="KW-0378">Hydrolase</keyword>
<dbReference type="InterPro" id="IPR000933">
    <property type="entry name" value="Glyco_hydro_29"/>
</dbReference>
<evidence type="ECO:0000256" key="3">
    <source>
        <dbReference type="ARBA" id="ARBA00012662"/>
    </source>
</evidence>
<keyword evidence="9" id="KW-1185">Reference proteome</keyword>
<evidence type="ECO:0000256" key="2">
    <source>
        <dbReference type="ARBA" id="ARBA00007951"/>
    </source>
</evidence>
<reference evidence="8" key="1">
    <citation type="submission" date="2020-08" db="EMBL/GenBank/DDBJ databases">
        <title>Sequencing the genomes of 1000 actinobacteria strains.</title>
        <authorList>
            <person name="Klenk H.-P."/>
        </authorList>
    </citation>
    <scope>NUCLEOTIDE SEQUENCE</scope>
    <source>
        <strain evidence="8">DSM 10695</strain>
    </source>
</reference>
<dbReference type="GO" id="GO:0005764">
    <property type="term" value="C:lysosome"/>
    <property type="evidence" value="ECO:0007669"/>
    <property type="project" value="TreeGrafter"/>
</dbReference>
<evidence type="ECO:0000313" key="8">
    <source>
        <dbReference type="EMBL" id="MBB6334423.1"/>
    </source>
</evidence>
<dbReference type="InterPro" id="IPR016286">
    <property type="entry name" value="FUC_metazoa-typ"/>
</dbReference>
<dbReference type="EC" id="3.2.1.51" evidence="3"/>
<dbReference type="RefSeq" id="WP_221437815.1">
    <property type="nucleotide sequence ID" value="NZ_JACHMK010000001.1"/>
</dbReference>